<dbReference type="RefSeq" id="WP_068680891.1">
    <property type="nucleotide sequence ID" value="NZ_LYPA01000042.1"/>
</dbReference>
<reference evidence="2 3" key="1">
    <citation type="submission" date="2016-05" db="EMBL/GenBank/DDBJ databases">
        <title>Paenibacillus oryzae. sp. nov., isolated from the rice root.</title>
        <authorList>
            <person name="Zhang J."/>
            <person name="Zhang X."/>
        </authorList>
    </citation>
    <scope>NUCLEOTIDE SEQUENCE [LARGE SCALE GENOMIC DNA]</scope>
    <source>
        <strain evidence="2 3">1DrF-4</strain>
    </source>
</reference>
<feature type="domain" description="SGNH hydrolase-type esterase" evidence="1">
    <location>
        <begin position="14"/>
        <end position="197"/>
    </location>
</feature>
<dbReference type="STRING" id="1844972.A7K91_21630"/>
<dbReference type="InterPro" id="IPR036514">
    <property type="entry name" value="SGNH_hydro_sf"/>
</dbReference>
<accession>A0A1A5YN06</accession>
<dbReference type="InterPro" id="IPR051532">
    <property type="entry name" value="Ester_Hydrolysis_Enzymes"/>
</dbReference>
<evidence type="ECO:0000313" key="3">
    <source>
        <dbReference type="Proteomes" id="UP000092024"/>
    </source>
</evidence>
<dbReference type="PANTHER" id="PTHR30383">
    <property type="entry name" value="THIOESTERASE 1/PROTEASE 1/LYSOPHOSPHOLIPASE L1"/>
    <property type="match status" value="1"/>
</dbReference>
<dbReference type="AlphaFoldDB" id="A0A1A5YN06"/>
<sequence length="209" mass="23348">MSIIPNHATVLFQGDSITDCGRNYSDPGSLGNGYAHLIASQFGFLYPDSGVTFLNRGISGNRMPDLEARWQRDCLDLKPDVLSIYIGINDTWRRYDNNDYTPAELFYERYRKLIVDTKNKLDVLLVLIEPFVLPVPEDRRAWREDLDPKIAAVRSLAAEFKTLYVPLDGLFAASSMSTGPAYWAADGVHPSAPGHALIADAWLRAVKAI</sequence>
<dbReference type="OrthoDB" id="9794725at2"/>
<dbReference type="Pfam" id="PF13472">
    <property type="entry name" value="Lipase_GDSL_2"/>
    <property type="match status" value="1"/>
</dbReference>
<gene>
    <name evidence="2" type="ORF">A7K91_21630</name>
</gene>
<dbReference type="EMBL" id="LYPA01000042">
    <property type="protein sequence ID" value="OBR66933.1"/>
    <property type="molecule type" value="Genomic_DNA"/>
</dbReference>
<dbReference type="InterPro" id="IPR013830">
    <property type="entry name" value="SGNH_hydro"/>
</dbReference>
<dbReference type="PANTHER" id="PTHR30383:SF5">
    <property type="entry name" value="SGNH HYDROLASE-TYPE ESTERASE DOMAIN-CONTAINING PROTEIN"/>
    <property type="match status" value="1"/>
</dbReference>
<dbReference type="Gene3D" id="3.40.50.1110">
    <property type="entry name" value="SGNH hydrolase"/>
    <property type="match status" value="1"/>
</dbReference>
<dbReference type="SUPFAM" id="SSF52266">
    <property type="entry name" value="SGNH hydrolase"/>
    <property type="match status" value="1"/>
</dbReference>
<name>A0A1A5YN06_9BACL</name>
<dbReference type="GO" id="GO:0004622">
    <property type="term" value="F:phosphatidylcholine lysophospholipase activity"/>
    <property type="evidence" value="ECO:0007669"/>
    <property type="project" value="TreeGrafter"/>
</dbReference>
<protein>
    <submittedName>
        <fullName evidence="2">GDSL family lipase</fullName>
    </submittedName>
</protein>
<dbReference type="Proteomes" id="UP000092024">
    <property type="component" value="Unassembled WGS sequence"/>
</dbReference>
<evidence type="ECO:0000313" key="2">
    <source>
        <dbReference type="EMBL" id="OBR66933.1"/>
    </source>
</evidence>
<keyword evidence="3" id="KW-1185">Reference proteome</keyword>
<organism evidence="2 3">
    <name type="scientific">Paenibacillus oryzae</name>
    <dbReference type="NCBI Taxonomy" id="1844972"/>
    <lineage>
        <taxon>Bacteria</taxon>
        <taxon>Bacillati</taxon>
        <taxon>Bacillota</taxon>
        <taxon>Bacilli</taxon>
        <taxon>Bacillales</taxon>
        <taxon>Paenibacillaceae</taxon>
        <taxon>Paenibacillus</taxon>
    </lineage>
</organism>
<evidence type="ECO:0000259" key="1">
    <source>
        <dbReference type="Pfam" id="PF13472"/>
    </source>
</evidence>
<comment type="caution">
    <text evidence="2">The sequence shown here is derived from an EMBL/GenBank/DDBJ whole genome shotgun (WGS) entry which is preliminary data.</text>
</comment>
<proteinExistence type="predicted"/>
<dbReference type="CDD" id="cd01834">
    <property type="entry name" value="SGNH_hydrolase_like_2"/>
    <property type="match status" value="1"/>
</dbReference>